<reference evidence="2" key="1">
    <citation type="journal article" date="2015" name="MBio">
        <title>Genome-Resolved Metagenomic Analysis Reveals Roles for Candidate Phyla and Other Microbial Community Members in Biogeochemical Transformations in Oil Reservoirs.</title>
        <authorList>
            <person name="Hu P."/>
            <person name="Tom L."/>
            <person name="Singh A."/>
            <person name="Thomas B.C."/>
            <person name="Baker B.J."/>
            <person name="Piceno Y.M."/>
            <person name="Andersen G.L."/>
            <person name="Banfield J.F."/>
        </authorList>
    </citation>
    <scope>NUCLEOTIDE SEQUENCE [LARGE SCALE GENOMIC DNA]</scope>
</reference>
<name>A0A117M4Z5_9BACT</name>
<evidence type="ECO:0000313" key="2">
    <source>
        <dbReference type="Proteomes" id="UP000055014"/>
    </source>
</evidence>
<dbReference type="Proteomes" id="UP000055014">
    <property type="component" value="Unassembled WGS sequence"/>
</dbReference>
<protein>
    <submittedName>
        <fullName evidence="1">Uncharacterized protein</fullName>
    </submittedName>
</protein>
<dbReference type="EMBL" id="LGGW01000238">
    <property type="protein sequence ID" value="KUK84685.1"/>
    <property type="molecule type" value="Genomic_DNA"/>
</dbReference>
<accession>A0A117M4Z5</accession>
<evidence type="ECO:0000313" key="1">
    <source>
        <dbReference type="EMBL" id="KUK84685.1"/>
    </source>
</evidence>
<dbReference type="AlphaFoldDB" id="A0A117M4Z5"/>
<sequence length="25" mass="3012">MERMKKYLDDVRTFLPGTNPKKVDE</sequence>
<organism evidence="1 2">
    <name type="scientific">Mesotoga infera</name>
    <dbReference type="NCBI Taxonomy" id="1236046"/>
    <lineage>
        <taxon>Bacteria</taxon>
        <taxon>Thermotogati</taxon>
        <taxon>Thermotogota</taxon>
        <taxon>Thermotogae</taxon>
        <taxon>Kosmotogales</taxon>
        <taxon>Kosmotogaceae</taxon>
        <taxon>Mesotoga</taxon>
    </lineage>
</organism>
<comment type="caution">
    <text evidence="1">The sequence shown here is derived from an EMBL/GenBank/DDBJ whole genome shotgun (WGS) entry which is preliminary data.</text>
</comment>
<gene>
    <name evidence="1" type="ORF">XE02_1615</name>
</gene>
<proteinExistence type="predicted"/>
<feature type="non-terminal residue" evidence="1">
    <location>
        <position position="25"/>
    </location>
</feature>